<accession>A0AAF3F0S9</accession>
<organism evidence="3 4">
    <name type="scientific">Mesorhabditis belari</name>
    <dbReference type="NCBI Taxonomy" id="2138241"/>
    <lineage>
        <taxon>Eukaryota</taxon>
        <taxon>Metazoa</taxon>
        <taxon>Ecdysozoa</taxon>
        <taxon>Nematoda</taxon>
        <taxon>Chromadorea</taxon>
        <taxon>Rhabditida</taxon>
        <taxon>Rhabditina</taxon>
        <taxon>Rhabditomorpha</taxon>
        <taxon>Rhabditoidea</taxon>
        <taxon>Rhabditidae</taxon>
        <taxon>Mesorhabditinae</taxon>
        <taxon>Mesorhabditis</taxon>
    </lineage>
</organism>
<dbReference type="WBParaSite" id="MBELARI_LOCUS20108">
    <property type="protein sequence ID" value="MBELARI_LOCUS20108"/>
    <property type="gene ID" value="MBELARI_LOCUS20108"/>
</dbReference>
<reference evidence="4" key="1">
    <citation type="submission" date="2024-02" db="UniProtKB">
        <authorList>
            <consortium name="WormBaseParasite"/>
        </authorList>
    </citation>
    <scope>IDENTIFICATION</scope>
</reference>
<dbReference type="InterPro" id="IPR029058">
    <property type="entry name" value="AB_hydrolase_fold"/>
</dbReference>
<protein>
    <submittedName>
        <fullName evidence="4">Fungal lipase-like domain-containing protein</fullName>
    </submittedName>
</protein>
<name>A0AAF3F0S9_9BILA</name>
<feature type="signal peptide" evidence="1">
    <location>
        <begin position="1"/>
        <end position="15"/>
    </location>
</feature>
<dbReference type="SUPFAM" id="SSF53474">
    <property type="entry name" value="alpha/beta-Hydrolases"/>
    <property type="match status" value="1"/>
</dbReference>
<dbReference type="PANTHER" id="PTHR45908">
    <property type="entry name" value="PROTEIN CBG11750-RELATED"/>
    <property type="match status" value="1"/>
</dbReference>
<sequence>MHFLLLAGFFGFSMAMPFDQAEIRTRDRSKYSDDFARNTFFPLAMGAYESDPQACVTSGIQGKVKRLINVQCDVDKKDTCAGFTASSDSLKAIVLAFRGTSRDSQLVIEILDAIKEMTPFGGGGVAYYFYKGFMSVWNGGLKDDFLTLRQQYPDYEIWVTGHSLGASMAAIAADYLAINYKPDMTKFKLMTFGEPRTGNASYATAHDARLPFSFRVVHNHDIVPQLPFQWMGYHHHSVEVWYPNKMAVGQPFKICAQQEDQSCQDGQLDVWIPDHDDYFDIADDWVGKGCPRK</sequence>
<keyword evidence="3" id="KW-1185">Reference proteome</keyword>
<proteinExistence type="predicted"/>
<dbReference type="AlphaFoldDB" id="A0AAF3F0S9"/>
<dbReference type="Gene3D" id="3.40.50.1820">
    <property type="entry name" value="alpha/beta hydrolase"/>
    <property type="match status" value="1"/>
</dbReference>
<dbReference type="Proteomes" id="UP000887575">
    <property type="component" value="Unassembled WGS sequence"/>
</dbReference>
<evidence type="ECO:0000313" key="4">
    <source>
        <dbReference type="WBParaSite" id="MBELARI_LOCUS20108"/>
    </source>
</evidence>
<dbReference type="GO" id="GO:0006629">
    <property type="term" value="P:lipid metabolic process"/>
    <property type="evidence" value="ECO:0007669"/>
    <property type="project" value="InterPro"/>
</dbReference>
<evidence type="ECO:0000256" key="1">
    <source>
        <dbReference type="SAM" id="SignalP"/>
    </source>
</evidence>
<keyword evidence="1" id="KW-0732">Signal</keyword>
<dbReference type="PANTHER" id="PTHR45908:SF8">
    <property type="entry name" value="FUNGAL LIPASE-LIKE DOMAIN-CONTAINING PROTEIN"/>
    <property type="match status" value="1"/>
</dbReference>
<evidence type="ECO:0000313" key="3">
    <source>
        <dbReference type="Proteomes" id="UP000887575"/>
    </source>
</evidence>
<dbReference type="Pfam" id="PF01764">
    <property type="entry name" value="Lipase_3"/>
    <property type="match status" value="1"/>
</dbReference>
<dbReference type="InterPro" id="IPR002921">
    <property type="entry name" value="Fungal_lipase-type"/>
</dbReference>
<feature type="chain" id="PRO_5041929806" evidence="1">
    <location>
        <begin position="16"/>
        <end position="293"/>
    </location>
</feature>
<feature type="domain" description="Fungal lipase-type" evidence="2">
    <location>
        <begin position="94"/>
        <end position="229"/>
    </location>
</feature>
<dbReference type="CDD" id="cd00519">
    <property type="entry name" value="Lipase_3"/>
    <property type="match status" value="1"/>
</dbReference>
<evidence type="ECO:0000259" key="2">
    <source>
        <dbReference type="Pfam" id="PF01764"/>
    </source>
</evidence>